<gene>
    <name evidence="3" type="ORF">SAMN04488035_1911</name>
</gene>
<accession>A0A1I2GPP8</accession>
<dbReference type="RefSeq" id="WP_093377843.1">
    <property type="nucleotide sequence ID" value="NZ_BNAN01000003.1"/>
</dbReference>
<reference evidence="4" key="1">
    <citation type="submission" date="2016-10" db="EMBL/GenBank/DDBJ databases">
        <authorList>
            <person name="Varghese N."/>
            <person name="Submissions S."/>
        </authorList>
    </citation>
    <scope>NUCLEOTIDE SEQUENCE [LARGE SCALE GENOMIC DNA]</scope>
    <source>
        <strain evidence="4">DSM 19083</strain>
    </source>
</reference>
<keyword evidence="4" id="KW-1185">Reference proteome</keyword>
<organism evidence="3 4">
    <name type="scientific">Flavimobilis marinus</name>
    <dbReference type="NCBI Taxonomy" id="285351"/>
    <lineage>
        <taxon>Bacteria</taxon>
        <taxon>Bacillati</taxon>
        <taxon>Actinomycetota</taxon>
        <taxon>Actinomycetes</taxon>
        <taxon>Micrococcales</taxon>
        <taxon>Jonesiaceae</taxon>
        <taxon>Flavimobilis</taxon>
    </lineage>
</organism>
<protein>
    <submittedName>
        <fullName evidence="3">Ig-like domain (Group 3)</fullName>
    </submittedName>
</protein>
<feature type="domain" description="Bacterial Ig-like" evidence="2">
    <location>
        <begin position="47"/>
        <end position="130"/>
    </location>
</feature>
<dbReference type="InterPro" id="IPR013783">
    <property type="entry name" value="Ig-like_fold"/>
</dbReference>
<dbReference type="Gene3D" id="2.60.40.10">
    <property type="entry name" value="Immunoglobulins"/>
    <property type="match status" value="1"/>
</dbReference>
<feature type="chain" id="PRO_5039035232" evidence="1">
    <location>
        <begin position="21"/>
        <end position="224"/>
    </location>
</feature>
<evidence type="ECO:0000259" key="2">
    <source>
        <dbReference type="Pfam" id="PF16640"/>
    </source>
</evidence>
<dbReference type="STRING" id="285351.SAMN04488035_1911"/>
<evidence type="ECO:0000313" key="4">
    <source>
        <dbReference type="Proteomes" id="UP000198520"/>
    </source>
</evidence>
<dbReference type="Pfam" id="PF16640">
    <property type="entry name" value="Big_3_5"/>
    <property type="match status" value="1"/>
</dbReference>
<dbReference type="GO" id="GO:0005975">
    <property type="term" value="P:carbohydrate metabolic process"/>
    <property type="evidence" value="ECO:0007669"/>
    <property type="project" value="UniProtKB-ARBA"/>
</dbReference>
<dbReference type="InterPro" id="IPR032109">
    <property type="entry name" value="Big_3_5"/>
</dbReference>
<evidence type="ECO:0000313" key="3">
    <source>
        <dbReference type="EMBL" id="SFF19575.1"/>
    </source>
</evidence>
<feature type="signal peptide" evidence="1">
    <location>
        <begin position="1"/>
        <end position="20"/>
    </location>
</feature>
<evidence type="ECO:0000256" key="1">
    <source>
        <dbReference type="SAM" id="SignalP"/>
    </source>
</evidence>
<dbReference type="AlphaFoldDB" id="A0A1I2GPP8"/>
<keyword evidence="1" id="KW-0732">Signal</keyword>
<sequence>MRTKFLSALTALALAGVGLAAPAAAAPAPTAIATVSYAGAVSTVSAKAVATTYGKGAKLIVSVKADGLAAKNVTGKVTFSVRGFAQTKSVKNGIARFNLPRLGAGTYAVNVSYAGNASIKASSTTVRYTVGKAKSKIKSKVVVKRGAKARVAVNLNNSSATGKVTVKISKKGKYSVTRTVTLKKGKGVVTLPATKAKGKYSVKIVYKGSSNVQGSTVKTKVTVK</sequence>
<dbReference type="EMBL" id="FONZ01000003">
    <property type="protein sequence ID" value="SFF19575.1"/>
    <property type="molecule type" value="Genomic_DNA"/>
</dbReference>
<proteinExistence type="predicted"/>
<name>A0A1I2GPP8_9MICO</name>
<dbReference type="Proteomes" id="UP000198520">
    <property type="component" value="Unassembled WGS sequence"/>
</dbReference>
<dbReference type="OrthoDB" id="7210788at2"/>